<evidence type="ECO:0000256" key="3">
    <source>
        <dbReference type="ARBA" id="ARBA00012401"/>
    </source>
</evidence>
<evidence type="ECO:0000256" key="9">
    <source>
        <dbReference type="ARBA" id="ARBA00022777"/>
    </source>
</evidence>
<reference evidence="16" key="1">
    <citation type="submission" date="2021-02" db="EMBL/GenBank/DDBJ databases">
        <authorList>
            <person name="Nowell W R."/>
        </authorList>
    </citation>
    <scope>NUCLEOTIDE SEQUENCE</scope>
</reference>
<evidence type="ECO:0000256" key="7">
    <source>
        <dbReference type="ARBA" id="ARBA00022729"/>
    </source>
</evidence>
<evidence type="ECO:0000256" key="5">
    <source>
        <dbReference type="ARBA" id="ARBA00022679"/>
    </source>
</evidence>
<dbReference type="GO" id="GO:0004675">
    <property type="term" value="F:transmembrane receptor protein serine/threonine kinase activity"/>
    <property type="evidence" value="ECO:0007669"/>
    <property type="project" value="UniProtKB-EC"/>
</dbReference>
<comment type="caution">
    <text evidence="16">The sequence shown here is derived from an EMBL/GenBank/DDBJ whole genome shotgun (WGS) entry which is preliminary data.</text>
</comment>
<keyword evidence="13" id="KW-0675">Receptor</keyword>
<keyword evidence="8" id="KW-0547">Nucleotide-binding</keyword>
<feature type="domain" description="Protein kinase" evidence="15">
    <location>
        <begin position="1"/>
        <end position="286"/>
    </location>
</feature>
<sequence>MAHCDIKSSNILVKQNGDCCLSDFSLAVRCNPHTKDIQGGGIERLYHRVGTKLYMPPEFLDKNSHFNFDRISAYQQGDMYSLALVLWEIGNCCCSITHIRPYENQLPINFTIDNLIQLVCIEQKRPLSCINTSDSDFIYILLFVLFTLAITTPPHDYNPLIFGLGLGLGLPLLLLLGLLGLCCLLRYCSGSLKSLTRRRLNCDENTYCPLCRRSVAFEDSQNQMELKCTTPDGTRRYRQLYLNNNEDKALDDYRKQYVKTDPERPPIRPLTSLSERDSFPLTTSFFSNSTSTLLGSQLTTVTSLHSPSIISLPTVNISNKVSPTPPQLNHHRSLLVQAYTTQSQV</sequence>
<protein>
    <recommendedName>
        <fullName evidence="3">receptor protein serine/threonine kinase</fullName>
        <ecNumber evidence="3">2.7.11.30</ecNumber>
    </recommendedName>
</protein>
<dbReference type="Pfam" id="PF00069">
    <property type="entry name" value="Pkinase"/>
    <property type="match status" value="1"/>
</dbReference>
<keyword evidence="7" id="KW-0732">Signal</keyword>
<dbReference type="Proteomes" id="UP000663860">
    <property type="component" value="Unassembled WGS sequence"/>
</dbReference>
<name>A0A815G661_9BILA</name>
<keyword evidence="11 14" id="KW-1133">Transmembrane helix</keyword>
<keyword evidence="12 14" id="KW-0472">Membrane</keyword>
<evidence type="ECO:0000256" key="10">
    <source>
        <dbReference type="ARBA" id="ARBA00022840"/>
    </source>
</evidence>
<keyword evidence="9" id="KW-0418">Kinase</keyword>
<comment type="similarity">
    <text evidence="2">Belongs to the protein kinase superfamily. TKL Ser/Thr protein kinase family. TGFB receptor subfamily.</text>
</comment>
<keyword evidence="10" id="KW-0067">ATP-binding</keyword>
<dbReference type="InterPro" id="IPR011009">
    <property type="entry name" value="Kinase-like_dom_sf"/>
</dbReference>
<organism evidence="16 17">
    <name type="scientific">Adineta steineri</name>
    <dbReference type="NCBI Taxonomy" id="433720"/>
    <lineage>
        <taxon>Eukaryota</taxon>
        <taxon>Metazoa</taxon>
        <taxon>Spiralia</taxon>
        <taxon>Gnathifera</taxon>
        <taxon>Rotifera</taxon>
        <taxon>Eurotatoria</taxon>
        <taxon>Bdelloidea</taxon>
        <taxon>Adinetida</taxon>
        <taxon>Adinetidae</taxon>
        <taxon>Adineta</taxon>
    </lineage>
</organism>
<dbReference type="GO" id="GO:0005886">
    <property type="term" value="C:plasma membrane"/>
    <property type="evidence" value="ECO:0007669"/>
    <property type="project" value="TreeGrafter"/>
</dbReference>
<evidence type="ECO:0000256" key="6">
    <source>
        <dbReference type="ARBA" id="ARBA00022692"/>
    </source>
</evidence>
<comment type="subcellular location">
    <subcellularLocation>
        <location evidence="1">Membrane</location>
        <topology evidence="1">Single-pass type I membrane protein</topology>
    </subcellularLocation>
</comment>
<dbReference type="PROSITE" id="PS00108">
    <property type="entry name" value="PROTEIN_KINASE_ST"/>
    <property type="match status" value="1"/>
</dbReference>
<evidence type="ECO:0000256" key="2">
    <source>
        <dbReference type="ARBA" id="ARBA00009605"/>
    </source>
</evidence>
<dbReference type="EMBL" id="CAJNOE010000792">
    <property type="protein sequence ID" value="CAF1334529.1"/>
    <property type="molecule type" value="Genomic_DNA"/>
</dbReference>
<dbReference type="SUPFAM" id="SSF56112">
    <property type="entry name" value="Protein kinase-like (PK-like)"/>
    <property type="match status" value="1"/>
</dbReference>
<feature type="transmembrane region" description="Helical" evidence="14">
    <location>
        <begin position="137"/>
        <end position="154"/>
    </location>
</feature>
<dbReference type="InterPro" id="IPR000719">
    <property type="entry name" value="Prot_kinase_dom"/>
</dbReference>
<evidence type="ECO:0000256" key="4">
    <source>
        <dbReference type="ARBA" id="ARBA00022527"/>
    </source>
</evidence>
<keyword evidence="6 14" id="KW-0812">Transmembrane</keyword>
<evidence type="ECO:0000313" key="17">
    <source>
        <dbReference type="Proteomes" id="UP000663860"/>
    </source>
</evidence>
<keyword evidence="4" id="KW-0723">Serine/threonine-protein kinase</keyword>
<evidence type="ECO:0000256" key="11">
    <source>
        <dbReference type="ARBA" id="ARBA00022989"/>
    </source>
</evidence>
<dbReference type="AlphaFoldDB" id="A0A815G661"/>
<dbReference type="InterPro" id="IPR008271">
    <property type="entry name" value="Ser/Thr_kinase_AS"/>
</dbReference>
<evidence type="ECO:0000259" key="15">
    <source>
        <dbReference type="PROSITE" id="PS50011"/>
    </source>
</evidence>
<evidence type="ECO:0000256" key="1">
    <source>
        <dbReference type="ARBA" id="ARBA00004479"/>
    </source>
</evidence>
<dbReference type="Gene3D" id="1.10.510.10">
    <property type="entry name" value="Transferase(Phosphotransferase) domain 1"/>
    <property type="match status" value="1"/>
</dbReference>
<evidence type="ECO:0000256" key="14">
    <source>
        <dbReference type="SAM" id="Phobius"/>
    </source>
</evidence>
<proteinExistence type="inferred from homology"/>
<dbReference type="InterPro" id="IPR000333">
    <property type="entry name" value="TGFB_receptor"/>
</dbReference>
<feature type="transmembrane region" description="Helical" evidence="14">
    <location>
        <begin position="160"/>
        <end position="188"/>
    </location>
</feature>
<dbReference type="PROSITE" id="PS50011">
    <property type="entry name" value="PROTEIN_KINASE_DOM"/>
    <property type="match status" value="1"/>
</dbReference>
<evidence type="ECO:0000256" key="12">
    <source>
        <dbReference type="ARBA" id="ARBA00023136"/>
    </source>
</evidence>
<evidence type="ECO:0000313" key="16">
    <source>
        <dbReference type="EMBL" id="CAF1334529.1"/>
    </source>
</evidence>
<evidence type="ECO:0000256" key="13">
    <source>
        <dbReference type="ARBA" id="ARBA00023170"/>
    </source>
</evidence>
<gene>
    <name evidence="16" type="ORF">IZO911_LOCUS35876</name>
</gene>
<dbReference type="GO" id="GO:0005524">
    <property type="term" value="F:ATP binding"/>
    <property type="evidence" value="ECO:0007669"/>
    <property type="project" value="UniProtKB-KW"/>
</dbReference>
<dbReference type="EC" id="2.7.11.30" evidence="3"/>
<dbReference type="PANTHER" id="PTHR23255">
    <property type="entry name" value="TRANSFORMING GROWTH FACTOR-BETA RECEPTOR TYPE I AND II"/>
    <property type="match status" value="1"/>
</dbReference>
<dbReference type="PANTHER" id="PTHR23255:SF72">
    <property type="entry name" value="RECEPTOR PROTEIN SERINE_THREONINE KINASE"/>
    <property type="match status" value="1"/>
</dbReference>
<evidence type="ECO:0000256" key="8">
    <source>
        <dbReference type="ARBA" id="ARBA00022741"/>
    </source>
</evidence>
<keyword evidence="5" id="KW-0808">Transferase</keyword>
<accession>A0A815G661</accession>